<dbReference type="RefSeq" id="WP_090080071.1">
    <property type="nucleotide sequence ID" value="NZ_FOMR01000001.1"/>
</dbReference>
<keyword evidence="2" id="KW-1185">Reference proteome</keyword>
<evidence type="ECO:0000313" key="1">
    <source>
        <dbReference type="EMBL" id="SFD40390.1"/>
    </source>
</evidence>
<organism evidence="1 2">
    <name type="scientific">Lentibacillus persicus</name>
    <dbReference type="NCBI Taxonomy" id="640948"/>
    <lineage>
        <taxon>Bacteria</taxon>
        <taxon>Bacillati</taxon>
        <taxon>Bacillota</taxon>
        <taxon>Bacilli</taxon>
        <taxon>Bacillales</taxon>
        <taxon>Bacillaceae</taxon>
        <taxon>Lentibacillus</taxon>
    </lineage>
</organism>
<gene>
    <name evidence="1" type="ORF">SAMN05216238_101183</name>
</gene>
<dbReference type="Proteomes" id="UP000199474">
    <property type="component" value="Unassembled WGS sequence"/>
</dbReference>
<reference evidence="2" key="1">
    <citation type="submission" date="2016-10" db="EMBL/GenBank/DDBJ databases">
        <authorList>
            <person name="Varghese N."/>
            <person name="Submissions S."/>
        </authorList>
    </citation>
    <scope>NUCLEOTIDE SEQUENCE [LARGE SCALE GENOMIC DNA]</scope>
    <source>
        <strain evidence="2">DSM 22530</strain>
    </source>
</reference>
<sequence length="141" mass="15216">MSEETKDNILESFVRAANKYDFELDISLLVNGAIVTGTLISASNYFEALSESFKDGSDVAQQLGDMLTESGEAAGSDNSSEVHYIHLKDTGIYCGDNKPTPSKGKIIWRGKLQEVDSFFLGKISETKSKSSSSASSNSKNS</sequence>
<dbReference type="EMBL" id="FOMR01000001">
    <property type="protein sequence ID" value="SFD40390.1"/>
    <property type="molecule type" value="Genomic_DNA"/>
</dbReference>
<dbReference type="InterPro" id="IPR049644">
    <property type="entry name" value="GvpU-like"/>
</dbReference>
<protein>
    <recommendedName>
        <fullName evidence="3">Gas vesicle protein GvpU</fullName>
    </recommendedName>
</protein>
<proteinExistence type="predicted"/>
<accession>A0A1I1SBL4</accession>
<dbReference type="AlphaFoldDB" id="A0A1I1SBL4"/>
<dbReference type="STRING" id="640948.SAMN05216238_101183"/>
<dbReference type="OrthoDB" id="2404709at2"/>
<evidence type="ECO:0008006" key="3">
    <source>
        <dbReference type="Google" id="ProtNLM"/>
    </source>
</evidence>
<name>A0A1I1SBL4_9BACI</name>
<evidence type="ECO:0000313" key="2">
    <source>
        <dbReference type="Proteomes" id="UP000199474"/>
    </source>
</evidence>
<dbReference type="NCBIfam" id="NF041667">
    <property type="entry name" value="GvpU"/>
    <property type="match status" value="1"/>
</dbReference>